<sequence length="166" mass="18466">MFYFSSLGETMIQLLRVDHRLLHGQVAVSWVQGLHSDCVFCVGDKIANDPVWKTTLKLGKPAGCKLVIKDMAHAIEAINSGVTDKYRMLISVQTIAEAKQLVEGCPQIKSINLGNTKASPTTKEVARQVFLEPEEFDMLRELVDKGVEVEVRPLADDPKIDARTFL</sequence>
<protein>
    <submittedName>
        <fullName evidence="9">Putative phosphotransferase enzyme IIB component</fullName>
        <ecNumber evidence="9">2.7.1.69</ecNumber>
    </submittedName>
</protein>
<evidence type="ECO:0000256" key="2">
    <source>
        <dbReference type="ARBA" id="ARBA00022448"/>
    </source>
</evidence>
<keyword evidence="2" id="KW-0813">Transport</keyword>
<evidence type="ECO:0000256" key="1">
    <source>
        <dbReference type="ARBA" id="ARBA00004496"/>
    </source>
</evidence>
<reference evidence="9" key="1">
    <citation type="submission" date="2019-11" db="EMBL/GenBank/DDBJ databases">
        <authorList>
            <person name="Feng L."/>
        </authorList>
    </citation>
    <scope>NUCLEOTIDE SEQUENCE</scope>
    <source>
        <strain evidence="9">CintestinalisLFYP54</strain>
    </source>
</reference>
<dbReference type="GO" id="GO:0009401">
    <property type="term" value="P:phosphoenolpyruvate-dependent sugar phosphotransferase system"/>
    <property type="evidence" value="ECO:0007669"/>
    <property type="project" value="UniProtKB-KW"/>
</dbReference>
<dbReference type="AlphaFoldDB" id="A0A6N2YJ68"/>
<evidence type="ECO:0000313" key="9">
    <source>
        <dbReference type="EMBL" id="VYT66879.1"/>
    </source>
</evidence>
<evidence type="ECO:0000259" key="8">
    <source>
        <dbReference type="PROSITE" id="PS51101"/>
    </source>
</evidence>
<dbReference type="GO" id="GO:0008982">
    <property type="term" value="F:protein-N(PI)-phosphohistidine-sugar phosphotransferase activity"/>
    <property type="evidence" value="ECO:0007669"/>
    <property type="project" value="InterPro"/>
</dbReference>
<comment type="subcellular location">
    <subcellularLocation>
        <location evidence="1">Cytoplasm</location>
    </subcellularLocation>
</comment>
<gene>
    <name evidence="9" type="ORF">CILFYP54_01237</name>
</gene>
<evidence type="ECO:0000256" key="6">
    <source>
        <dbReference type="ARBA" id="ARBA00022683"/>
    </source>
</evidence>
<dbReference type="InterPro" id="IPR004720">
    <property type="entry name" value="PTS_IIB_sorbose-sp"/>
</dbReference>
<keyword evidence="4" id="KW-0762">Sugar transport</keyword>
<proteinExistence type="predicted"/>
<dbReference type="PROSITE" id="PS51101">
    <property type="entry name" value="PTS_EIIB_TYPE_4"/>
    <property type="match status" value="1"/>
</dbReference>
<evidence type="ECO:0000256" key="7">
    <source>
        <dbReference type="ARBA" id="ARBA00022777"/>
    </source>
</evidence>
<keyword evidence="3" id="KW-0963">Cytoplasm</keyword>
<organism evidence="9">
    <name type="scientific">Collinsella intestinalis</name>
    <dbReference type="NCBI Taxonomy" id="147207"/>
    <lineage>
        <taxon>Bacteria</taxon>
        <taxon>Bacillati</taxon>
        <taxon>Actinomycetota</taxon>
        <taxon>Coriobacteriia</taxon>
        <taxon>Coriobacteriales</taxon>
        <taxon>Coriobacteriaceae</taxon>
        <taxon>Collinsella</taxon>
    </lineage>
</organism>
<keyword evidence="5 9" id="KW-0808">Transferase</keyword>
<name>A0A6N2YJ68_9ACTN</name>
<dbReference type="GO" id="GO:0016301">
    <property type="term" value="F:kinase activity"/>
    <property type="evidence" value="ECO:0007669"/>
    <property type="project" value="UniProtKB-KW"/>
</dbReference>
<keyword evidence="7" id="KW-0418">Kinase</keyword>
<feature type="domain" description="PTS EIIB type-4" evidence="8">
    <location>
        <begin position="8"/>
        <end position="166"/>
    </location>
</feature>
<keyword evidence="6" id="KW-0598">Phosphotransferase system</keyword>
<evidence type="ECO:0000256" key="3">
    <source>
        <dbReference type="ARBA" id="ARBA00022490"/>
    </source>
</evidence>
<dbReference type="EC" id="2.7.1.69" evidence="9"/>
<dbReference type="Gene3D" id="3.40.35.10">
    <property type="entry name" value="Phosphotransferase system, sorbose subfamily IIB component"/>
    <property type="match status" value="1"/>
</dbReference>
<accession>A0A6N2YJ68</accession>
<dbReference type="GO" id="GO:0005737">
    <property type="term" value="C:cytoplasm"/>
    <property type="evidence" value="ECO:0007669"/>
    <property type="project" value="UniProtKB-SubCell"/>
</dbReference>
<dbReference type="Pfam" id="PF03830">
    <property type="entry name" value="PTSIIB_sorb"/>
    <property type="match status" value="1"/>
</dbReference>
<dbReference type="InterPro" id="IPR036667">
    <property type="entry name" value="PTS_IIB_sorbose-sp_sf"/>
</dbReference>
<dbReference type="EMBL" id="CACRTN010000007">
    <property type="protein sequence ID" value="VYT66879.1"/>
    <property type="molecule type" value="Genomic_DNA"/>
</dbReference>
<dbReference type="SUPFAM" id="SSF52728">
    <property type="entry name" value="PTS IIb component"/>
    <property type="match status" value="1"/>
</dbReference>
<evidence type="ECO:0000256" key="4">
    <source>
        <dbReference type="ARBA" id="ARBA00022597"/>
    </source>
</evidence>
<evidence type="ECO:0000256" key="5">
    <source>
        <dbReference type="ARBA" id="ARBA00022679"/>
    </source>
</evidence>